<dbReference type="InterPro" id="IPR036388">
    <property type="entry name" value="WH-like_DNA-bd_sf"/>
</dbReference>
<dbReference type="PANTHER" id="PTHR34580:SF3">
    <property type="entry name" value="PROTEIN PAFB"/>
    <property type="match status" value="1"/>
</dbReference>
<dbReference type="InterPro" id="IPR036390">
    <property type="entry name" value="WH_DNA-bd_sf"/>
</dbReference>
<protein>
    <recommendedName>
        <fullName evidence="5">DNA-binding transcriptional regulator</fullName>
    </recommendedName>
</protein>
<organism evidence="3 4">
    <name type="scientific">Halobacteriovorax marinus</name>
    <dbReference type="NCBI Taxonomy" id="97084"/>
    <lineage>
        <taxon>Bacteria</taxon>
        <taxon>Pseudomonadati</taxon>
        <taxon>Bdellovibrionota</taxon>
        <taxon>Bacteriovoracia</taxon>
        <taxon>Bacteriovoracales</taxon>
        <taxon>Halobacteriovoraceae</taxon>
        <taxon>Halobacteriovorax</taxon>
    </lineage>
</organism>
<evidence type="ECO:0000259" key="1">
    <source>
        <dbReference type="Pfam" id="PF08279"/>
    </source>
</evidence>
<dbReference type="PROSITE" id="PS52050">
    <property type="entry name" value="WYL"/>
    <property type="match status" value="1"/>
</dbReference>
<gene>
    <name evidence="3" type="ORF">A9Q84_16285</name>
</gene>
<evidence type="ECO:0000313" key="3">
    <source>
        <dbReference type="EMBL" id="OUR95392.1"/>
    </source>
</evidence>
<name>A0A1Y5FAR2_9BACT</name>
<evidence type="ECO:0000313" key="4">
    <source>
        <dbReference type="Proteomes" id="UP000196531"/>
    </source>
</evidence>
<dbReference type="Pfam" id="PF13280">
    <property type="entry name" value="WYL"/>
    <property type="match status" value="1"/>
</dbReference>
<dbReference type="Gene3D" id="1.10.10.10">
    <property type="entry name" value="Winged helix-like DNA-binding domain superfamily/Winged helix DNA-binding domain"/>
    <property type="match status" value="1"/>
</dbReference>
<feature type="domain" description="WYL" evidence="2">
    <location>
        <begin position="139"/>
        <end position="203"/>
    </location>
</feature>
<feature type="domain" description="Helix-turn-helix type 11" evidence="1">
    <location>
        <begin position="6"/>
        <end position="60"/>
    </location>
</feature>
<comment type="caution">
    <text evidence="3">The sequence shown here is derived from an EMBL/GenBank/DDBJ whole genome shotgun (WGS) entry which is preliminary data.</text>
</comment>
<dbReference type="Pfam" id="PF08279">
    <property type="entry name" value="HTH_11"/>
    <property type="match status" value="1"/>
</dbReference>
<evidence type="ECO:0008006" key="5">
    <source>
        <dbReference type="Google" id="ProtNLM"/>
    </source>
</evidence>
<dbReference type="PANTHER" id="PTHR34580">
    <property type="match status" value="1"/>
</dbReference>
<accession>A0A1Y5FAR2</accession>
<dbReference type="Proteomes" id="UP000196531">
    <property type="component" value="Unassembled WGS sequence"/>
</dbReference>
<dbReference type="SUPFAM" id="SSF46785">
    <property type="entry name" value="Winged helix' DNA-binding domain"/>
    <property type="match status" value="1"/>
</dbReference>
<dbReference type="InterPro" id="IPR026881">
    <property type="entry name" value="WYL_dom"/>
</dbReference>
<dbReference type="InterPro" id="IPR013196">
    <property type="entry name" value="HTH_11"/>
</dbReference>
<proteinExistence type="predicted"/>
<dbReference type="EMBL" id="MAAO01000008">
    <property type="protein sequence ID" value="OUR95392.1"/>
    <property type="molecule type" value="Genomic_DNA"/>
</dbReference>
<reference evidence="4" key="1">
    <citation type="journal article" date="2017" name="Proc. Natl. Acad. Sci. U.S.A.">
        <title>Simulation of Deepwater Horizon oil plume reveals substrate specialization within a complex community of hydrocarbon-degraders.</title>
        <authorList>
            <person name="Hu P."/>
            <person name="Dubinsky E.A."/>
            <person name="Probst A.J."/>
            <person name="Wang J."/>
            <person name="Sieber C.M.K."/>
            <person name="Tom L.M."/>
            <person name="Gardinali P."/>
            <person name="Banfield J.F."/>
            <person name="Atlas R.M."/>
            <person name="Andersen G.L."/>
        </authorList>
    </citation>
    <scope>NUCLEOTIDE SEQUENCE [LARGE SCALE GENOMIC DNA]</scope>
</reference>
<sequence>MRKAERLFQLVTLLRGRRQILTAEVIAKSLHVSVRTVYRDIQALSLSGVPIEGEAGVGYRLSSSFNIPPVMFNQEEITALSLALKMVKGHSDEVLSRGAASAEDKILSIIPDNVREVIDKLPYYVPNFSNYREETKWHTLLREACLMHQKVLVTYKDQNDVQTNRTLWPLGLMFWGQSWTLLSWCELREDYRNFRLDRFNSLEKLEEQFPQSEDISVSHYLSSQDCEKY</sequence>
<dbReference type="InterPro" id="IPR051534">
    <property type="entry name" value="CBASS_pafABC_assoc_protein"/>
</dbReference>
<dbReference type="AlphaFoldDB" id="A0A1Y5FAR2"/>
<evidence type="ECO:0000259" key="2">
    <source>
        <dbReference type="Pfam" id="PF13280"/>
    </source>
</evidence>